<dbReference type="HOGENOM" id="CLU_3166208_0_0_6"/>
<dbReference type="EMBL" id="CP000822">
    <property type="protein sequence ID" value="ABV13699.1"/>
    <property type="molecule type" value="Genomic_DNA"/>
</dbReference>
<name>A8AJN6_CITK8</name>
<protein>
    <submittedName>
        <fullName evidence="1">Uncharacterized protein</fullName>
    </submittedName>
</protein>
<proteinExistence type="predicted"/>
<dbReference type="Proteomes" id="UP000008148">
    <property type="component" value="Chromosome"/>
</dbReference>
<accession>A8AJN6</accession>
<evidence type="ECO:0000313" key="1">
    <source>
        <dbReference type="EMBL" id="ABV13699.1"/>
    </source>
</evidence>
<dbReference type="KEGG" id="cko:CKO_02590"/>
<reference evidence="1 2" key="1">
    <citation type="submission" date="2007-08" db="EMBL/GenBank/DDBJ databases">
        <authorList>
            <consortium name="The Citrobacter koseri Genome Sequencing Project"/>
            <person name="McClelland M."/>
            <person name="Sanderson E.K."/>
            <person name="Porwollik S."/>
            <person name="Spieth J."/>
            <person name="Clifton W.S."/>
            <person name="Latreille P."/>
            <person name="Courtney L."/>
            <person name="Wang C."/>
            <person name="Pepin K."/>
            <person name="Bhonagiri V."/>
            <person name="Nash W."/>
            <person name="Johnson M."/>
            <person name="Thiruvilangam P."/>
            <person name="Wilson R."/>
        </authorList>
    </citation>
    <scope>NUCLEOTIDE SEQUENCE [LARGE SCALE GENOMIC DNA]</scope>
    <source>
        <strain evidence="2">ATCC BAA-895 / CDC 4225-83 / SGSC4696</strain>
    </source>
</reference>
<dbReference type="AlphaFoldDB" id="A8AJN6"/>
<keyword evidence="2" id="KW-1185">Reference proteome</keyword>
<evidence type="ECO:0000313" key="2">
    <source>
        <dbReference type="Proteomes" id="UP000008148"/>
    </source>
</evidence>
<gene>
    <name evidence="1" type="ordered locus">CKO_02590</name>
</gene>
<sequence>MIRSRPLRGSSPEPLISRRAPTVKRITAVRTEFPRQRLAAGNLSYQE</sequence>
<organism evidence="1 2">
    <name type="scientific">Citrobacter koseri (strain ATCC BAA-895 / CDC 4225-83 / SGSC4696)</name>
    <dbReference type="NCBI Taxonomy" id="290338"/>
    <lineage>
        <taxon>Bacteria</taxon>
        <taxon>Pseudomonadati</taxon>
        <taxon>Pseudomonadota</taxon>
        <taxon>Gammaproteobacteria</taxon>
        <taxon>Enterobacterales</taxon>
        <taxon>Enterobacteriaceae</taxon>
        <taxon>Citrobacter</taxon>
    </lineage>
</organism>